<gene>
    <name evidence="3" type="ORF">CONCODRAFT_12330</name>
</gene>
<feature type="domain" description="Chaplin" evidence="2">
    <location>
        <begin position="25"/>
        <end position="65"/>
    </location>
</feature>
<dbReference type="EMBL" id="KQ964792">
    <property type="protein sequence ID" value="KXN65944.1"/>
    <property type="molecule type" value="Genomic_DNA"/>
</dbReference>
<evidence type="ECO:0000256" key="1">
    <source>
        <dbReference type="SAM" id="SignalP"/>
    </source>
</evidence>
<dbReference type="Proteomes" id="UP000070444">
    <property type="component" value="Unassembled WGS sequence"/>
</dbReference>
<keyword evidence="1" id="KW-0732">Signal</keyword>
<dbReference type="AlphaFoldDB" id="A0A137NTJ0"/>
<evidence type="ECO:0000313" key="3">
    <source>
        <dbReference type="EMBL" id="KXN65944.1"/>
    </source>
</evidence>
<name>A0A137NTJ0_CONC2</name>
<dbReference type="PROSITE" id="PS51884">
    <property type="entry name" value="CHAPLIN"/>
    <property type="match status" value="1"/>
</dbReference>
<dbReference type="Pfam" id="PF03777">
    <property type="entry name" value="ChpA-C"/>
    <property type="match status" value="1"/>
</dbReference>
<evidence type="ECO:0000259" key="2">
    <source>
        <dbReference type="PROSITE" id="PS51884"/>
    </source>
</evidence>
<evidence type="ECO:0000313" key="4">
    <source>
        <dbReference type="Proteomes" id="UP000070444"/>
    </source>
</evidence>
<keyword evidence="4" id="KW-1185">Reference proteome</keyword>
<protein>
    <recommendedName>
        <fullName evidence="2">Chaplin domain-containing protein</fullName>
    </recommendedName>
</protein>
<accession>A0A137NTJ0</accession>
<feature type="chain" id="PRO_5012588143" description="Chaplin domain-containing protein" evidence="1">
    <location>
        <begin position="16"/>
        <end position="83"/>
    </location>
</feature>
<organism evidence="3 4">
    <name type="scientific">Conidiobolus coronatus (strain ATCC 28846 / CBS 209.66 / NRRL 28638)</name>
    <name type="common">Delacroixia coronata</name>
    <dbReference type="NCBI Taxonomy" id="796925"/>
    <lineage>
        <taxon>Eukaryota</taxon>
        <taxon>Fungi</taxon>
        <taxon>Fungi incertae sedis</taxon>
        <taxon>Zoopagomycota</taxon>
        <taxon>Entomophthoromycotina</taxon>
        <taxon>Entomophthoromycetes</taxon>
        <taxon>Entomophthorales</taxon>
        <taxon>Ancylistaceae</taxon>
        <taxon>Conidiobolus</taxon>
    </lineage>
</organism>
<proteinExistence type="predicted"/>
<sequence>MQLIILTALLSFAVGIPTQSGDFKAHGAIAGNNIKGSVHAPSNTCNNSVKTIGGFNTAFDNSCTNTSVEADTDDHIGYKPAAD</sequence>
<feature type="signal peptide" evidence="1">
    <location>
        <begin position="1"/>
        <end position="15"/>
    </location>
</feature>
<reference evidence="3 4" key="1">
    <citation type="journal article" date="2015" name="Genome Biol. Evol.">
        <title>Phylogenomic analyses indicate that early fungi evolved digesting cell walls of algal ancestors of land plants.</title>
        <authorList>
            <person name="Chang Y."/>
            <person name="Wang S."/>
            <person name="Sekimoto S."/>
            <person name="Aerts A.L."/>
            <person name="Choi C."/>
            <person name="Clum A."/>
            <person name="LaButti K.M."/>
            <person name="Lindquist E.A."/>
            <person name="Yee Ngan C."/>
            <person name="Ohm R.A."/>
            <person name="Salamov A.A."/>
            <person name="Grigoriev I.V."/>
            <person name="Spatafora J.W."/>
            <person name="Berbee M.L."/>
        </authorList>
    </citation>
    <scope>NUCLEOTIDE SEQUENCE [LARGE SCALE GENOMIC DNA]</scope>
    <source>
        <strain evidence="3 4">NRRL 28638</strain>
    </source>
</reference>
<dbReference type="InterPro" id="IPR005528">
    <property type="entry name" value="ChpA-H"/>
</dbReference>